<feature type="transmembrane region" description="Helical" evidence="2">
    <location>
        <begin position="83"/>
        <end position="103"/>
    </location>
</feature>
<feature type="compositionally biased region" description="Basic and acidic residues" evidence="1">
    <location>
        <begin position="271"/>
        <end position="286"/>
    </location>
</feature>
<keyword evidence="2" id="KW-0472">Membrane</keyword>
<feature type="transmembrane region" description="Helical" evidence="2">
    <location>
        <begin position="186"/>
        <end position="207"/>
    </location>
</feature>
<evidence type="ECO:0000313" key="3">
    <source>
        <dbReference type="EMBL" id="KAF2016879.1"/>
    </source>
</evidence>
<organism evidence="3 4">
    <name type="scientific">Aaosphaeria arxii CBS 175.79</name>
    <dbReference type="NCBI Taxonomy" id="1450172"/>
    <lineage>
        <taxon>Eukaryota</taxon>
        <taxon>Fungi</taxon>
        <taxon>Dikarya</taxon>
        <taxon>Ascomycota</taxon>
        <taxon>Pezizomycotina</taxon>
        <taxon>Dothideomycetes</taxon>
        <taxon>Pleosporomycetidae</taxon>
        <taxon>Pleosporales</taxon>
        <taxon>Pleosporales incertae sedis</taxon>
        <taxon>Aaosphaeria</taxon>
    </lineage>
</organism>
<sequence length="306" mass="34345">MATHSRKQIVVCVSIIYHILLTALAACGWSRATKFQLPISDVLMGFATVLPCASGILLWSGYDLTSAQERRDREPKGSTPRPPLVTFANTVIFIYSTVVMTLLGTHAAPPAGLNCGLEDRWKRLFMAKNSEVVRTIQEALQCCGFVNSHDRAWPFPDRSHDAHACEKAFGYTRGCLGPLKAEEQRVSGMLMATVGLVFIWQVVIIVYPTKRDSWLHRVMPEQLRQMILEARQQHGDGDGGPRRAIDYLPTYRDRVEEEDVTDEEDGGVESQGRRAITEDRERERSALSEMADGQHSSIVENEWTRG</sequence>
<dbReference type="AlphaFoldDB" id="A0A6A5XVB6"/>
<evidence type="ECO:0000256" key="2">
    <source>
        <dbReference type="SAM" id="Phobius"/>
    </source>
</evidence>
<dbReference type="PROSITE" id="PS51257">
    <property type="entry name" value="PROKAR_LIPOPROTEIN"/>
    <property type="match status" value="1"/>
</dbReference>
<accession>A0A6A5XVB6</accession>
<gene>
    <name evidence="3" type="ORF">BU24DRAFT_387707</name>
</gene>
<name>A0A6A5XVB6_9PLEO</name>
<keyword evidence="2" id="KW-1133">Transmembrane helix</keyword>
<dbReference type="InterPro" id="IPR008952">
    <property type="entry name" value="Tetraspanin_EC2_sf"/>
</dbReference>
<feature type="transmembrane region" description="Helical" evidence="2">
    <location>
        <begin position="9"/>
        <end position="31"/>
    </location>
</feature>
<feature type="region of interest" description="Disordered" evidence="1">
    <location>
        <begin position="253"/>
        <end position="306"/>
    </location>
</feature>
<evidence type="ECO:0000256" key="1">
    <source>
        <dbReference type="SAM" id="MobiDB-lite"/>
    </source>
</evidence>
<dbReference type="Proteomes" id="UP000799778">
    <property type="component" value="Unassembled WGS sequence"/>
</dbReference>
<evidence type="ECO:0008006" key="5">
    <source>
        <dbReference type="Google" id="ProtNLM"/>
    </source>
</evidence>
<feature type="transmembrane region" description="Helical" evidence="2">
    <location>
        <begin position="43"/>
        <end position="62"/>
    </location>
</feature>
<protein>
    <recommendedName>
        <fullName evidence="5">Tetraspanin Tsp3</fullName>
    </recommendedName>
</protein>
<keyword evidence="2" id="KW-0812">Transmembrane</keyword>
<dbReference type="GeneID" id="54282377"/>
<dbReference type="EMBL" id="ML978068">
    <property type="protein sequence ID" value="KAF2016879.1"/>
    <property type="molecule type" value="Genomic_DNA"/>
</dbReference>
<dbReference type="RefSeq" id="XP_033385218.1">
    <property type="nucleotide sequence ID" value="XM_033524980.1"/>
</dbReference>
<keyword evidence="4" id="KW-1185">Reference proteome</keyword>
<dbReference type="SUPFAM" id="SSF48652">
    <property type="entry name" value="Tetraspanin"/>
    <property type="match status" value="1"/>
</dbReference>
<reference evidence="3" key="1">
    <citation type="journal article" date="2020" name="Stud. Mycol.">
        <title>101 Dothideomycetes genomes: a test case for predicting lifestyles and emergence of pathogens.</title>
        <authorList>
            <person name="Haridas S."/>
            <person name="Albert R."/>
            <person name="Binder M."/>
            <person name="Bloem J."/>
            <person name="Labutti K."/>
            <person name="Salamov A."/>
            <person name="Andreopoulos B."/>
            <person name="Baker S."/>
            <person name="Barry K."/>
            <person name="Bills G."/>
            <person name="Bluhm B."/>
            <person name="Cannon C."/>
            <person name="Castanera R."/>
            <person name="Culley D."/>
            <person name="Daum C."/>
            <person name="Ezra D."/>
            <person name="Gonzalez J."/>
            <person name="Henrissat B."/>
            <person name="Kuo A."/>
            <person name="Liang C."/>
            <person name="Lipzen A."/>
            <person name="Lutzoni F."/>
            <person name="Magnuson J."/>
            <person name="Mondo S."/>
            <person name="Nolan M."/>
            <person name="Ohm R."/>
            <person name="Pangilinan J."/>
            <person name="Park H.-J."/>
            <person name="Ramirez L."/>
            <person name="Alfaro M."/>
            <person name="Sun H."/>
            <person name="Tritt A."/>
            <person name="Yoshinaga Y."/>
            <person name="Zwiers L.-H."/>
            <person name="Turgeon B."/>
            <person name="Goodwin S."/>
            <person name="Spatafora J."/>
            <person name="Crous P."/>
            <person name="Grigoriev I."/>
        </authorList>
    </citation>
    <scope>NUCLEOTIDE SEQUENCE</scope>
    <source>
        <strain evidence="3">CBS 175.79</strain>
    </source>
</reference>
<evidence type="ECO:0000313" key="4">
    <source>
        <dbReference type="Proteomes" id="UP000799778"/>
    </source>
</evidence>
<dbReference type="GO" id="GO:0016020">
    <property type="term" value="C:membrane"/>
    <property type="evidence" value="ECO:0007669"/>
    <property type="project" value="InterPro"/>
</dbReference>
<feature type="compositionally biased region" description="Acidic residues" evidence="1">
    <location>
        <begin position="256"/>
        <end position="267"/>
    </location>
</feature>
<dbReference type="OrthoDB" id="71600at2759"/>
<proteinExistence type="predicted"/>